<dbReference type="Gene3D" id="3.40.50.2000">
    <property type="entry name" value="Glycogen Phosphorylase B"/>
    <property type="match status" value="1"/>
</dbReference>
<dbReference type="EMBL" id="BAABIW010000006">
    <property type="protein sequence ID" value="GAA5019020.1"/>
    <property type="molecule type" value="Genomic_DNA"/>
</dbReference>
<gene>
    <name evidence="1" type="ORF">GCM10023258_06270</name>
</gene>
<evidence type="ECO:0000313" key="2">
    <source>
        <dbReference type="Proteomes" id="UP001500427"/>
    </source>
</evidence>
<dbReference type="Proteomes" id="UP001500427">
    <property type="component" value="Unassembled WGS sequence"/>
</dbReference>
<comment type="caution">
    <text evidence="1">The sequence shown here is derived from an EMBL/GenBank/DDBJ whole genome shotgun (WGS) entry which is preliminary data.</text>
</comment>
<name>A0ABP9J303_9MICO</name>
<organism evidence="1 2">
    <name type="scientific">Terrabacter aeriphilus</name>
    <dbReference type="NCBI Taxonomy" id="515662"/>
    <lineage>
        <taxon>Bacteria</taxon>
        <taxon>Bacillati</taxon>
        <taxon>Actinomycetota</taxon>
        <taxon>Actinomycetes</taxon>
        <taxon>Micrococcales</taxon>
        <taxon>Intrasporangiaceae</taxon>
        <taxon>Terrabacter</taxon>
    </lineage>
</organism>
<evidence type="ECO:0008006" key="3">
    <source>
        <dbReference type="Google" id="ProtNLM"/>
    </source>
</evidence>
<sequence>MSAPARRLVASYCFPPYSDTAAVVAAKRVHARGEAVDVICNAMDSIRHQDPDLVRLCGGLVRRHAAVPSRTAFSSWASIVDYQQLGLETLLRWEDLQGEYESLYSRAQFAASHFLAAAVKTVRPGIVWDAEFSDPLSHDVLGRVREAPAHDDRSLARLRSAVEAAGFRPPASLNAFEWCEVAAFALADSVMFTNAHQRDAMLEGCHDAELAARVERVAVVSPHPTPPAELYAARSSDVRLEPDRRHVGYFGNFYANRGVTGVLDALALLPDDVRCRVVLHVFTSKPEELHDVVVARGLADAVRVAPFVGYLEFLGLARRMDCLLVNDAVSPPGGRNPFLPSKWSDYRGSGTPVWGVVEEGSPLDAQPLDFRSPIEHVSAAVQVLRRISSLPARSVEGAHLSPSR</sequence>
<proteinExistence type="predicted"/>
<evidence type="ECO:0000313" key="1">
    <source>
        <dbReference type="EMBL" id="GAA5019020.1"/>
    </source>
</evidence>
<keyword evidence="2" id="KW-1185">Reference proteome</keyword>
<dbReference type="SUPFAM" id="SSF53756">
    <property type="entry name" value="UDP-Glycosyltransferase/glycogen phosphorylase"/>
    <property type="match status" value="1"/>
</dbReference>
<accession>A0ABP9J303</accession>
<reference evidence="2" key="1">
    <citation type="journal article" date="2019" name="Int. J. Syst. Evol. Microbiol.">
        <title>The Global Catalogue of Microorganisms (GCM) 10K type strain sequencing project: providing services to taxonomists for standard genome sequencing and annotation.</title>
        <authorList>
            <consortium name="The Broad Institute Genomics Platform"/>
            <consortium name="The Broad Institute Genome Sequencing Center for Infectious Disease"/>
            <person name="Wu L."/>
            <person name="Ma J."/>
        </authorList>
    </citation>
    <scope>NUCLEOTIDE SEQUENCE [LARGE SCALE GENOMIC DNA]</scope>
    <source>
        <strain evidence="2">JCM 17687</strain>
    </source>
</reference>
<protein>
    <recommendedName>
        <fullName evidence="3">Glycosyltransferase involved in cell wall biosynthesis</fullName>
    </recommendedName>
</protein>
<dbReference type="RefSeq" id="WP_345505973.1">
    <property type="nucleotide sequence ID" value="NZ_BAABIW010000006.1"/>
</dbReference>